<evidence type="ECO:0000259" key="3">
    <source>
        <dbReference type="Pfam" id="PF23307"/>
    </source>
</evidence>
<dbReference type="Pfam" id="PF23307">
    <property type="entry name" value="SAM_KIDINS220"/>
    <property type="match status" value="1"/>
</dbReference>
<feature type="compositionally biased region" description="Polar residues" evidence="1">
    <location>
        <begin position="642"/>
        <end position="655"/>
    </location>
</feature>
<feature type="region of interest" description="Disordered" evidence="1">
    <location>
        <begin position="425"/>
        <end position="445"/>
    </location>
</feature>
<dbReference type="EMBL" id="CAXKWB010005789">
    <property type="protein sequence ID" value="CAL4079845.1"/>
    <property type="molecule type" value="Genomic_DNA"/>
</dbReference>
<reference evidence="4 5" key="1">
    <citation type="submission" date="2024-05" db="EMBL/GenBank/DDBJ databases">
        <authorList>
            <person name="Wallberg A."/>
        </authorList>
    </citation>
    <scope>NUCLEOTIDE SEQUENCE [LARGE SCALE GENOMIC DNA]</scope>
</reference>
<feature type="region of interest" description="Disordered" evidence="1">
    <location>
        <begin position="580"/>
        <end position="682"/>
    </location>
</feature>
<name>A0AAV2QD81_MEGNR</name>
<dbReference type="PANTHER" id="PTHR24116:SF0">
    <property type="entry name" value="KINASE D-INTERACTING SUBSTRATE OF 220 KDA"/>
    <property type="match status" value="1"/>
</dbReference>
<evidence type="ECO:0000313" key="4">
    <source>
        <dbReference type="EMBL" id="CAL4079845.1"/>
    </source>
</evidence>
<dbReference type="InterPro" id="IPR013761">
    <property type="entry name" value="SAM/pointed_sf"/>
</dbReference>
<keyword evidence="5" id="KW-1185">Reference proteome</keyword>
<dbReference type="SUPFAM" id="SSF47769">
    <property type="entry name" value="SAM/Pointed domain"/>
    <property type="match status" value="1"/>
</dbReference>
<dbReference type="InterPro" id="IPR011646">
    <property type="entry name" value="KAP_P-loop"/>
</dbReference>
<accession>A0AAV2QD81</accession>
<dbReference type="InterPro" id="IPR052771">
    <property type="entry name" value="Neurotrophin_sig_adaptor"/>
</dbReference>
<feature type="non-terminal residue" evidence="4">
    <location>
        <position position="1"/>
    </location>
</feature>
<protein>
    <recommendedName>
        <fullName evidence="6">KAP NTPase domain-containing protein</fullName>
    </recommendedName>
</protein>
<dbReference type="PANTHER" id="PTHR24116">
    <property type="entry name" value="KINASE D-INTERACTING SUBSTRATE OF 220 KDA"/>
    <property type="match status" value="1"/>
</dbReference>
<feature type="compositionally biased region" description="Low complexity" evidence="1">
    <location>
        <begin position="595"/>
        <end position="604"/>
    </location>
</feature>
<dbReference type="AlphaFoldDB" id="A0AAV2QD81"/>
<feature type="compositionally biased region" description="Polar residues" evidence="1">
    <location>
        <begin position="220"/>
        <end position="229"/>
    </location>
</feature>
<evidence type="ECO:0008006" key="6">
    <source>
        <dbReference type="Google" id="ProtNLM"/>
    </source>
</evidence>
<feature type="compositionally biased region" description="Polar residues" evidence="1">
    <location>
        <begin position="667"/>
        <end position="682"/>
    </location>
</feature>
<dbReference type="GO" id="GO:0019887">
    <property type="term" value="F:protein kinase regulator activity"/>
    <property type="evidence" value="ECO:0007669"/>
    <property type="project" value="TreeGrafter"/>
</dbReference>
<organism evidence="4 5">
    <name type="scientific">Meganyctiphanes norvegica</name>
    <name type="common">Northern krill</name>
    <name type="synonym">Thysanopoda norvegica</name>
    <dbReference type="NCBI Taxonomy" id="48144"/>
    <lineage>
        <taxon>Eukaryota</taxon>
        <taxon>Metazoa</taxon>
        <taxon>Ecdysozoa</taxon>
        <taxon>Arthropoda</taxon>
        <taxon>Crustacea</taxon>
        <taxon>Multicrustacea</taxon>
        <taxon>Malacostraca</taxon>
        <taxon>Eumalacostraca</taxon>
        <taxon>Eucarida</taxon>
        <taxon>Euphausiacea</taxon>
        <taxon>Euphausiidae</taxon>
        <taxon>Meganyctiphanes</taxon>
    </lineage>
</organism>
<comment type="caution">
    <text evidence="4">The sequence shown here is derived from an EMBL/GenBank/DDBJ whole genome shotgun (WGS) entry which is preliminary data.</text>
</comment>
<dbReference type="Gene3D" id="1.10.150.50">
    <property type="entry name" value="Transcription Factor, Ets-1"/>
    <property type="match status" value="1"/>
</dbReference>
<feature type="compositionally biased region" description="Basic residues" evidence="1">
    <location>
        <begin position="199"/>
        <end position="214"/>
    </location>
</feature>
<feature type="compositionally biased region" description="Polar residues" evidence="1">
    <location>
        <begin position="581"/>
        <end position="594"/>
    </location>
</feature>
<dbReference type="InterPro" id="IPR057092">
    <property type="entry name" value="SAM_KIDINS220"/>
</dbReference>
<gene>
    <name evidence="4" type="ORF">MNOR_LOCUS11132</name>
</gene>
<feature type="domain" description="KAP NTPase" evidence="2">
    <location>
        <begin position="26"/>
        <end position="268"/>
    </location>
</feature>
<evidence type="ECO:0000259" key="2">
    <source>
        <dbReference type="Pfam" id="PF07693"/>
    </source>
</evidence>
<evidence type="ECO:0000256" key="1">
    <source>
        <dbReference type="SAM" id="MobiDB-lite"/>
    </source>
</evidence>
<dbReference type="Pfam" id="PF07693">
    <property type="entry name" value="KAP_NTPase"/>
    <property type="match status" value="1"/>
</dbReference>
<evidence type="ECO:0000313" key="5">
    <source>
        <dbReference type="Proteomes" id="UP001497623"/>
    </source>
</evidence>
<feature type="compositionally biased region" description="Low complexity" evidence="1">
    <location>
        <begin position="621"/>
        <end position="633"/>
    </location>
</feature>
<dbReference type="GO" id="GO:0030165">
    <property type="term" value="F:PDZ domain binding"/>
    <property type="evidence" value="ECO:0007669"/>
    <property type="project" value="TreeGrafter"/>
</dbReference>
<dbReference type="Proteomes" id="UP001497623">
    <property type="component" value="Unassembled WGS sequence"/>
</dbReference>
<feature type="region of interest" description="Disordered" evidence="1">
    <location>
        <begin position="199"/>
        <end position="229"/>
    </location>
</feature>
<sequence>RMCRALLFSHRHHLLKALSKLDSLKAEGYLHILKSEVNLLIDMIRCLDAFTKQQTRMVVVVDGLDSCEQEKVLSVLDATNTLLTDSNAPFIILLAIDPHIITKAIELHVHRVFSESSISGHDYLRNIVHLPFYLQNSGLMRVKQAQLVAERYRGKAQATWMEQETDSVSLATAATISGISHIPANRKVSDESARSVAHSIRRNNSRAGSRRRHLKPMDSVASSIGSGHNKQSEAQDLTKVLLTDDYFSDINPRSMRRLMNVVYITGRLLKAFQIDFNWYQLASWINITEQWPYRASWLILYYESHEEVLEDKTSLLHLYERIRLQVPNSKDIEPLLEMDKEEKKFELFLSMHKSNLHVSDLKIFLPFTINLDPVIRKVIKDEQPQFDEFSPEYLANTNGSNNPWSFQNAETKIKSPTIEKKISRMTPVRGQQHRGTTNSLPQMNPPAMNPMMWGYGRQFISSSSPPAPSVGYSESITSFTRQISLPAEANEKKLTAMDIDDLCEILAKVNGISESSLPAYKKSLMESNINGKVLMHCNLEDLKKVLNMSFGDWELFRMMTLSLREQEVDDDFPYKNVRFQEPSQHTQQVMASDTSLSLSSGGSSIPYTVETGSLSHHRGSTRGSSSGHSSSSSEDTIVVSGGTPQQTALAKQGTVNEAFVEDDEPAGQQQATNVGNKPQQWV</sequence>
<feature type="domain" description="Kinase D-interacting substrate of 220 kDa-like SAM" evidence="3">
    <location>
        <begin position="492"/>
        <end position="567"/>
    </location>
</feature>
<proteinExistence type="predicted"/>